<keyword evidence="2" id="KW-1185">Reference proteome</keyword>
<comment type="caution">
    <text evidence="1">The sequence shown here is derived from an EMBL/GenBank/DDBJ whole genome shotgun (WGS) entry which is preliminary data.</text>
</comment>
<name>A0A7W6RG24_9PROT</name>
<sequence>MPGPHLTEPAAMLIRALDRAVGDVARAMAGGP</sequence>
<evidence type="ECO:0000313" key="1">
    <source>
        <dbReference type="EMBL" id="MBB4267909.1"/>
    </source>
</evidence>
<protein>
    <submittedName>
        <fullName evidence="1">Uncharacterized protein</fullName>
    </submittedName>
</protein>
<proteinExistence type="predicted"/>
<dbReference type="Proteomes" id="UP000554286">
    <property type="component" value="Unassembled WGS sequence"/>
</dbReference>
<reference evidence="1 2" key="1">
    <citation type="submission" date="2020-08" db="EMBL/GenBank/DDBJ databases">
        <title>Genome sequencing of Purple Non-Sulfur Bacteria from various extreme environments.</title>
        <authorList>
            <person name="Mayer M."/>
        </authorList>
    </citation>
    <scope>NUCLEOTIDE SEQUENCE [LARGE SCALE GENOMIC DNA]</scope>
    <source>
        <strain evidence="1 2">JA131</strain>
    </source>
</reference>
<evidence type="ECO:0000313" key="2">
    <source>
        <dbReference type="Proteomes" id="UP000554286"/>
    </source>
</evidence>
<gene>
    <name evidence="1" type="ORF">GGD89_003561</name>
</gene>
<dbReference type="AlphaFoldDB" id="A0A7W6RG24"/>
<accession>A0A7W6RG24</accession>
<organism evidence="1 2">
    <name type="scientific">Roseospira visakhapatnamensis</name>
    <dbReference type="NCBI Taxonomy" id="390880"/>
    <lineage>
        <taxon>Bacteria</taxon>
        <taxon>Pseudomonadati</taxon>
        <taxon>Pseudomonadota</taxon>
        <taxon>Alphaproteobacteria</taxon>
        <taxon>Rhodospirillales</taxon>
        <taxon>Rhodospirillaceae</taxon>
        <taxon>Roseospira</taxon>
    </lineage>
</organism>
<dbReference type="EMBL" id="JACIGK010000038">
    <property type="protein sequence ID" value="MBB4267909.1"/>
    <property type="molecule type" value="Genomic_DNA"/>
</dbReference>